<protein>
    <submittedName>
        <fullName evidence="1">Uncharacterized protein</fullName>
    </submittedName>
</protein>
<evidence type="ECO:0000313" key="2">
    <source>
        <dbReference type="Proteomes" id="UP000253772"/>
    </source>
</evidence>
<dbReference type="EMBL" id="CP037900">
    <property type="protein sequence ID" value="QBP09731.1"/>
    <property type="molecule type" value="Genomic_DNA"/>
</dbReference>
<proteinExistence type="predicted"/>
<gene>
    <name evidence="1" type="ORF">DDF84_008150</name>
</gene>
<dbReference type="AlphaFoldDB" id="A0A482INH8"/>
<reference evidence="1 2" key="1">
    <citation type="submission" date="2019-03" db="EMBL/GenBank/DDBJ databases">
        <title>Comparative insights into the high quality Complete genome sequence of highly metal resistant Cupriavidus metallidurans strain BS1 isolated from a gold-copper mine.</title>
        <authorList>
            <person name="Mazhar H.S."/>
            <person name="Rensing C."/>
        </authorList>
    </citation>
    <scope>NUCLEOTIDE SEQUENCE [LARGE SCALE GENOMIC DNA]</scope>
    <source>
        <strain evidence="1 2">BS1</strain>
    </source>
</reference>
<name>A0A482INH8_9BURK</name>
<organism evidence="1 2">
    <name type="scientific">Cupriavidus metallidurans</name>
    <dbReference type="NCBI Taxonomy" id="119219"/>
    <lineage>
        <taxon>Bacteria</taxon>
        <taxon>Pseudomonadati</taxon>
        <taxon>Pseudomonadota</taxon>
        <taxon>Betaproteobacteria</taxon>
        <taxon>Burkholderiales</taxon>
        <taxon>Burkholderiaceae</taxon>
        <taxon>Cupriavidus</taxon>
    </lineage>
</organism>
<dbReference type="Proteomes" id="UP000253772">
    <property type="component" value="Chromosome c1"/>
</dbReference>
<accession>A0A482INH8</accession>
<dbReference type="OrthoDB" id="9135169at2"/>
<sequence>MRKTYELWTSRSPQGGVEFALLEHGKFASEKSDFEGVPELLTSFEADSYEEAAQKRNDFLGWGRYHPMPD</sequence>
<evidence type="ECO:0000313" key="1">
    <source>
        <dbReference type="EMBL" id="QBP09731.1"/>
    </source>
</evidence>